<name>A0A3D8J9N3_9HELI</name>
<dbReference type="OrthoDB" id="9804695at2"/>
<dbReference type="Pfam" id="PF13380">
    <property type="entry name" value="CoA_binding_2"/>
    <property type="match status" value="1"/>
</dbReference>
<protein>
    <submittedName>
        <fullName evidence="2">CoA-binding protein</fullName>
    </submittedName>
</protein>
<accession>A0A3D8J9N3</accession>
<dbReference type="SUPFAM" id="SSF51735">
    <property type="entry name" value="NAD(P)-binding Rossmann-fold domains"/>
    <property type="match status" value="1"/>
</dbReference>
<evidence type="ECO:0000259" key="1">
    <source>
        <dbReference type="SMART" id="SM00881"/>
    </source>
</evidence>
<dbReference type="Proteomes" id="UP000256695">
    <property type="component" value="Unassembled WGS sequence"/>
</dbReference>
<dbReference type="AlphaFoldDB" id="A0A3D8J9N3"/>
<organism evidence="2 3">
    <name type="scientific">Helicobacter anseris</name>
    <dbReference type="NCBI Taxonomy" id="375926"/>
    <lineage>
        <taxon>Bacteria</taxon>
        <taxon>Pseudomonadati</taxon>
        <taxon>Campylobacterota</taxon>
        <taxon>Epsilonproteobacteria</taxon>
        <taxon>Campylobacterales</taxon>
        <taxon>Helicobacteraceae</taxon>
        <taxon>Helicobacter</taxon>
    </lineage>
</organism>
<dbReference type="SMART" id="SM00881">
    <property type="entry name" value="CoA_binding"/>
    <property type="match status" value="1"/>
</dbReference>
<gene>
    <name evidence="2" type="ORF">CQA57_02455</name>
</gene>
<comment type="caution">
    <text evidence="2">The sequence shown here is derived from an EMBL/GenBank/DDBJ whole genome shotgun (WGS) entry which is preliminary data.</text>
</comment>
<dbReference type="EMBL" id="NXLX01000004">
    <property type="protein sequence ID" value="RDU74148.1"/>
    <property type="molecule type" value="Genomic_DNA"/>
</dbReference>
<dbReference type="InterPro" id="IPR036291">
    <property type="entry name" value="NAD(P)-bd_dom_sf"/>
</dbReference>
<dbReference type="PANTHER" id="PTHR33303">
    <property type="entry name" value="CYTOPLASMIC PROTEIN-RELATED"/>
    <property type="match status" value="1"/>
</dbReference>
<dbReference type="InterPro" id="IPR003781">
    <property type="entry name" value="CoA-bd"/>
</dbReference>
<proteinExistence type="predicted"/>
<reference evidence="2 3" key="1">
    <citation type="submission" date="2018-04" db="EMBL/GenBank/DDBJ databases">
        <title>Novel Campyloabacter and Helicobacter Species and Strains.</title>
        <authorList>
            <person name="Mannion A.J."/>
            <person name="Shen Z."/>
            <person name="Fox J.G."/>
        </authorList>
    </citation>
    <scope>NUCLEOTIDE SEQUENCE [LARGE SCALE GENOMIC DNA]</scope>
    <source>
        <strain evidence="2 3">MIT 04-9362</strain>
    </source>
</reference>
<evidence type="ECO:0000313" key="3">
    <source>
        <dbReference type="Proteomes" id="UP000256695"/>
    </source>
</evidence>
<keyword evidence="3" id="KW-1185">Reference proteome</keyword>
<dbReference type="RefSeq" id="WP_115578657.1">
    <property type="nucleotide sequence ID" value="NZ_NXLX01000004.1"/>
</dbReference>
<feature type="domain" description="CoA-binding" evidence="1">
    <location>
        <begin position="6"/>
        <end position="102"/>
    </location>
</feature>
<evidence type="ECO:0000313" key="2">
    <source>
        <dbReference type="EMBL" id="RDU74148.1"/>
    </source>
</evidence>
<dbReference type="PANTHER" id="PTHR33303:SF2">
    <property type="entry name" value="COA-BINDING DOMAIN-CONTAINING PROTEIN"/>
    <property type="match status" value="1"/>
</dbReference>
<sequence>MDTKIFQNIHTIAIIGLSPNQQKDSFKVANFLIQKGFEVIPIYPKEDIILGKKVFRSYTQAHNNHKIDCVVIFRKSEKCFEIAQEIITQTPLPKIVWLQLGITNIYAKKILEDKNIIFVENRCIKIELQKNGIS</sequence>
<dbReference type="Gene3D" id="3.40.50.720">
    <property type="entry name" value="NAD(P)-binding Rossmann-like Domain"/>
    <property type="match status" value="1"/>
</dbReference>